<comment type="caution">
    <text evidence="1">The sequence shown here is derived from an EMBL/GenBank/DDBJ whole genome shotgun (WGS) entry which is preliminary data.</text>
</comment>
<feature type="non-terminal residue" evidence="1">
    <location>
        <position position="1"/>
    </location>
</feature>
<evidence type="ECO:0008006" key="2">
    <source>
        <dbReference type="Google" id="ProtNLM"/>
    </source>
</evidence>
<dbReference type="AlphaFoldDB" id="X1GI75"/>
<gene>
    <name evidence="1" type="ORF">S03H2_24743</name>
</gene>
<dbReference type="Gene3D" id="3.20.20.140">
    <property type="entry name" value="Metal-dependent hydrolases"/>
    <property type="match status" value="1"/>
</dbReference>
<dbReference type="Pfam" id="PF02126">
    <property type="entry name" value="PTE"/>
    <property type="match status" value="1"/>
</dbReference>
<reference evidence="1" key="1">
    <citation type="journal article" date="2014" name="Front. Microbiol.">
        <title>High frequency of phylogenetically diverse reductive dehalogenase-homologous genes in deep subseafloor sedimentary metagenomes.</title>
        <authorList>
            <person name="Kawai M."/>
            <person name="Futagami T."/>
            <person name="Toyoda A."/>
            <person name="Takaki Y."/>
            <person name="Nishi S."/>
            <person name="Hori S."/>
            <person name="Arai W."/>
            <person name="Tsubouchi T."/>
            <person name="Morono Y."/>
            <person name="Uchiyama I."/>
            <person name="Ito T."/>
            <person name="Fujiyama A."/>
            <person name="Inagaki F."/>
            <person name="Takami H."/>
        </authorList>
    </citation>
    <scope>NUCLEOTIDE SEQUENCE</scope>
    <source>
        <strain evidence="1">Expedition CK06-06</strain>
    </source>
</reference>
<sequence>HILNNLVPLMLKKGIDREVINTILVSNPRRLLDVGSSYM</sequence>
<dbReference type="GO" id="GO:0008270">
    <property type="term" value="F:zinc ion binding"/>
    <property type="evidence" value="ECO:0007669"/>
    <property type="project" value="InterPro"/>
</dbReference>
<dbReference type="InterPro" id="IPR001559">
    <property type="entry name" value="Phosphotriesterase"/>
</dbReference>
<accession>X1GI75</accession>
<proteinExistence type="predicted"/>
<protein>
    <recommendedName>
        <fullName evidence="2">Phosphotriesterase-related protein</fullName>
    </recommendedName>
</protein>
<evidence type="ECO:0000313" key="1">
    <source>
        <dbReference type="EMBL" id="GAH41319.1"/>
    </source>
</evidence>
<name>X1GI75_9ZZZZ</name>
<organism evidence="1">
    <name type="scientific">marine sediment metagenome</name>
    <dbReference type="NCBI Taxonomy" id="412755"/>
    <lineage>
        <taxon>unclassified sequences</taxon>
        <taxon>metagenomes</taxon>
        <taxon>ecological metagenomes</taxon>
    </lineage>
</organism>
<dbReference type="EMBL" id="BARU01013829">
    <property type="protein sequence ID" value="GAH41319.1"/>
    <property type="molecule type" value="Genomic_DNA"/>
</dbReference>
<dbReference type="SUPFAM" id="SSF51556">
    <property type="entry name" value="Metallo-dependent hydrolases"/>
    <property type="match status" value="1"/>
</dbReference>
<dbReference type="InterPro" id="IPR032466">
    <property type="entry name" value="Metal_Hydrolase"/>
</dbReference>